<dbReference type="Proteomes" id="UP000027644">
    <property type="component" value="Unassembled WGS sequence"/>
</dbReference>
<evidence type="ECO:0000313" key="2">
    <source>
        <dbReference type="EMBL" id="KEQ02189.1"/>
    </source>
</evidence>
<keyword evidence="1" id="KW-0472">Membrane</keyword>
<proteinExistence type="predicted"/>
<feature type="transmembrane region" description="Helical" evidence="1">
    <location>
        <begin position="31"/>
        <end position="54"/>
    </location>
</feature>
<comment type="caution">
    <text evidence="2">The sequence shown here is derived from an EMBL/GenBank/DDBJ whole genome shotgun (WGS) entry which is preliminary data.</text>
</comment>
<keyword evidence="1" id="KW-0812">Transmembrane</keyword>
<organism evidence="2 3">
    <name type="scientific">Snodgrassella alvi SCGC AB-598-J21</name>
    <dbReference type="NCBI Taxonomy" id="1385367"/>
    <lineage>
        <taxon>Bacteria</taxon>
        <taxon>Pseudomonadati</taxon>
        <taxon>Pseudomonadota</taxon>
        <taxon>Betaproteobacteria</taxon>
        <taxon>Neisseriales</taxon>
        <taxon>Neisseriaceae</taxon>
        <taxon>Snodgrassella</taxon>
    </lineage>
</organism>
<feature type="non-terminal residue" evidence="2">
    <location>
        <position position="1"/>
    </location>
</feature>
<protein>
    <submittedName>
        <fullName evidence="2">Uncharacterized protein</fullName>
    </submittedName>
</protein>
<reference evidence="2 3" key="1">
    <citation type="journal article" date="2014" name="PLoS Genet.">
        <title>Hidden diversity in honey bee gut symbionts detected by single-cell genomics.</title>
        <authorList>
            <person name="Engel P."/>
            <person name="Stepanauskas R."/>
            <person name="Moran N."/>
        </authorList>
    </citation>
    <scope>NUCLEOTIDE SEQUENCE [LARGE SCALE GENOMIC DNA]</scope>
    <source>
        <strain evidence="2 3">SCGC AB-598-J21</strain>
    </source>
</reference>
<dbReference type="EMBL" id="AVQL01000027">
    <property type="protein sequence ID" value="KEQ02189.1"/>
    <property type="molecule type" value="Genomic_DNA"/>
</dbReference>
<keyword evidence="1" id="KW-1133">Transmembrane helix</keyword>
<name>A0A074W496_9NEIS</name>
<dbReference type="AlphaFoldDB" id="A0A074W496"/>
<accession>A0A074W496</accession>
<gene>
    <name evidence="2" type="ORF">SASC598J21_000280</name>
</gene>
<evidence type="ECO:0000313" key="3">
    <source>
        <dbReference type="Proteomes" id="UP000027644"/>
    </source>
</evidence>
<feature type="transmembrane region" description="Helical" evidence="1">
    <location>
        <begin position="7"/>
        <end position="25"/>
    </location>
</feature>
<sequence length="62" mass="7191">KGHSSSYGLFIGGLLLCAGIMGMPAPYNHYFYLGLFIDFGCIPWFLVGILFRIFEYFKKRFR</sequence>
<evidence type="ECO:0000256" key="1">
    <source>
        <dbReference type="SAM" id="Phobius"/>
    </source>
</evidence>